<dbReference type="SUPFAM" id="SSF74650">
    <property type="entry name" value="Galactose mutarotase-like"/>
    <property type="match status" value="1"/>
</dbReference>
<comment type="similarity">
    <text evidence="1 6">Belongs to the glycosyl hydrolase 31 family.</text>
</comment>
<evidence type="ECO:0000259" key="11">
    <source>
        <dbReference type="Pfam" id="PF21365"/>
    </source>
</evidence>
<evidence type="ECO:0000259" key="9">
    <source>
        <dbReference type="Pfam" id="PF01055"/>
    </source>
</evidence>
<dbReference type="Gene3D" id="2.60.40.1760">
    <property type="entry name" value="glycosyl hydrolase (family 31)"/>
    <property type="match status" value="1"/>
</dbReference>
<dbReference type="CDD" id="cd14752">
    <property type="entry name" value="GH31_N"/>
    <property type="match status" value="1"/>
</dbReference>
<keyword evidence="3" id="KW-0325">Glycoprotein</keyword>
<evidence type="ECO:0000256" key="6">
    <source>
        <dbReference type="RuleBase" id="RU361185"/>
    </source>
</evidence>
<proteinExistence type="inferred from homology"/>
<dbReference type="SUPFAM" id="SSF51445">
    <property type="entry name" value="(Trans)glycosidases"/>
    <property type="match status" value="1"/>
</dbReference>
<dbReference type="Pfam" id="PF01055">
    <property type="entry name" value="Glyco_hydro_31_2nd"/>
    <property type="match status" value="1"/>
</dbReference>
<dbReference type="InterPro" id="IPR048395">
    <property type="entry name" value="Glyco_hydro_31_C"/>
</dbReference>
<dbReference type="Pfam" id="PF13802">
    <property type="entry name" value="Gal_mutarotas_2"/>
    <property type="match status" value="1"/>
</dbReference>
<dbReference type="GO" id="GO:0004553">
    <property type="term" value="F:hydrolase activity, hydrolyzing O-glycosyl compounds"/>
    <property type="evidence" value="ECO:0007669"/>
    <property type="project" value="InterPro"/>
</dbReference>
<dbReference type="GO" id="GO:0030246">
    <property type="term" value="F:carbohydrate binding"/>
    <property type="evidence" value="ECO:0007669"/>
    <property type="project" value="InterPro"/>
</dbReference>
<dbReference type="CDD" id="cd06602">
    <property type="entry name" value="GH31_MGAM_SI_GAA"/>
    <property type="match status" value="1"/>
</dbReference>
<protein>
    <recommendedName>
        <fullName evidence="5">Maltase</fullName>
    </recommendedName>
</protein>
<feature type="domain" description="Glycoside hydrolase family 31 N-terminal" evidence="10">
    <location>
        <begin position="118"/>
        <end position="234"/>
    </location>
</feature>
<evidence type="ECO:0000256" key="8">
    <source>
        <dbReference type="SAM" id="SignalP"/>
    </source>
</evidence>
<feature type="region of interest" description="Disordered" evidence="7">
    <location>
        <begin position="816"/>
        <end position="888"/>
    </location>
</feature>
<feature type="domain" description="Glycoside hydrolase family 31 TIM barrel" evidence="9">
    <location>
        <begin position="276"/>
        <end position="664"/>
    </location>
</feature>
<reference evidence="12 13" key="1">
    <citation type="journal article" date="2024" name="Nat. Commun.">
        <title>Phylogenomics reveals the evolutionary origins of lichenization in chlorophyte algae.</title>
        <authorList>
            <person name="Puginier C."/>
            <person name="Libourel C."/>
            <person name="Otte J."/>
            <person name="Skaloud P."/>
            <person name="Haon M."/>
            <person name="Grisel S."/>
            <person name="Petersen M."/>
            <person name="Berrin J.G."/>
            <person name="Delaux P.M."/>
            <person name="Dal Grande F."/>
            <person name="Keller J."/>
        </authorList>
    </citation>
    <scope>NUCLEOTIDE SEQUENCE [LARGE SCALE GENOMIC DNA]</scope>
    <source>
        <strain evidence="12 13">SAG 2043</strain>
    </source>
</reference>
<evidence type="ECO:0000256" key="3">
    <source>
        <dbReference type="ARBA" id="ARBA00023180"/>
    </source>
</evidence>
<dbReference type="PANTHER" id="PTHR22762:SF133">
    <property type="entry name" value="P-TYPE DOMAIN-CONTAINING PROTEIN"/>
    <property type="match status" value="1"/>
</dbReference>
<dbReference type="InterPro" id="IPR025887">
    <property type="entry name" value="Glyco_hydro_31_N_dom"/>
</dbReference>
<organism evidence="12 13">
    <name type="scientific">[Myrmecia] bisecta</name>
    <dbReference type="NCBI Taxonomy" id="41462"/>
    <lineage>
        <taxon>Eukaryota</taxon>
        <taxon>Viridiplantae</taxon>
        <taxon>Chlorophyta</taxon>
        <taxon>core chlorophytes</taxon>
        <taxon>Trebouxiophyceae</taxon>
        <taxon>Trebouxiales</taxon>
        <taxon>Trebouxiaceae</taxon>
        <taxon>Myrmecia</taxon>
    </lineage>
</organism>
<evidence type="ECO:0000259" key="10">
    <source>
        <dbReference type="Pfam" id="PF13802"/>
    </source>
</evidence>
<dbReference type="SUPFAM" id="SSF51011">
    <property type="entry name" value="Glycosyl hydrolase domain"/>
    <property type="match status" value="1"/>
</dbReference>
<evidence type="ECO:0000313" key="13">
    <source>
        <dbReference type="Proteomes" id="UP001489004"/>
    </source>
</evidence>
<evidence type="ECO:0000256" key="7">
    <source>
        <dbReference type="SAM" id="MobiDB-lite"/>
    </source>
</evidence>
<feature type="compositionally biased region" description="Gly residues" evidence="7">
    <location>
        <begin position="827"/>
        <end position="847"/>
    </location>
</feature>
<dbReference type="InterPro" id="IPR013780">
    <property type="entry name" value="Glyco_hydro_b"/>
</dbReference>
<dbReference type="InterPro" id="IPR000322">
    <property type="entry name" value="Glyco_hydro_31_TIM"/>
</dbReference>
<feature type="compositionally biased region" description="Low complexity" evidence="7">
    <location>
        <begin position="848"/>
        <end position="884"/>
    </location>
</feature>
<keyword evidence="8" id="KW-0732">Signal</keyword>
<dbReference type="PANTHER" id="PTHR22762">
    <property type="entry name" value="ALPHA-GLUCOSIDASE"/>
    <property type="match status" value="1"/>
</dbReference>
<keyword evidence="2 6" id="KW-0378">Hydrolase</keyword>
<evidence type="ECO:0000256" key="2">
    <source>
        <dbReference type="ARBA" id="ARBA00022801"/>
    </source>
</evidence>
<gene>
    <name evidence="12" type="ORF">WJX72_005317</name>
</gene>
<feature type="signal peptide" evidence="8">
    <location>
        <begin position="1"/>
        <end position="23"/>
    </location>
</feature>
<feature type="domain" description="Glycosyl hydrolase family 31 C-terminal" evidence="11">
    <location>
        <begin position="672"/>
        <end position="762"/>
    </location>
</feature>
<dbReference type="Proteomes" id="UP001489004">
    <property type="component" value="Unassembled WGS sequence"/>
</dbReference>
<dbReference type="InterPro" id="IPR011013">
    <property type="entry name" value="Gal_mutarotase_sf_dom"/>
</dbReference>
<evidence type="ECO:0000256" key="4">
    <source>
        <dbReference type="ARBA" id="ARBA00023295"/>
    </source>
</evidence>
<accession>A0AAW1Q9A1</accession>
<comment type="caution">
    <text evidence="12">The sequence shown here is derived from an EMBL/GenBank/DDBJ whole genome shotgun (WGS) entry which is preliminary data.</text>
</comment>
<dbReference type="PROSITE" id="PS00129">
    <property type="entry name" value="GLYCOSYL_HYDROL_F31_1"/>
    <property type="match status" value="1"/>
</dbReference>
<feature type="chain" id="PRO_5043587254" description="Maltase" evidence="8">
    <location>
        <begin position="24"/>
        <end position="1046"/>
    </location>
</feature>
<dbReference type="Gene3D" id="3.20.20.80">
    <property type="entry name" value="Glycosidases"/>
    <property type="match status" value="1"/>
</dbReference>
<feature type="compositionally biased region" description="Low complexity" evidence="7">
    <location>
        <begin position="816"/>
        <end position="826"/>
    </location>
</feature>
<keyword evidence="13" id="KW-1185">Reference proteome</keyword>
<dbReference type="InterPro" id="IPR030458">
    <property type="entry name" value="Glyco_hydro_31_AS"/>
</dbReference>
<dbReference type="Gene3D" id="2.60.40.1180">
    <property type="entry name" value="Golgi alpha-mannosidase II"/>
    <property type="match status" value="2"/>
</dbReference>
<evidence type="ECO:0000256" key="1">
    <source>
        <dbReference type="ARBA" id="ARBA00007806"/>
    </source>
</evidence>
<sequence length="1046" mass="110825">MGQGWAFCLVLVLAAAGLPGGYGAITDKPGFGYRLADLSTASNGAITSTMSNNELVTNIQELGPDLSSLSLTVQPVTSQILRIKIGDAQAPRWEVPRWLLEGSLANGTAPQNNQAYIFNYTGFPFNFQVLRNGASNTTAPLFDTGSEPDTLVFKDQYLSISTVLPENATLYGLGEQTRTTGLRLPRGGDTITLWDRDINAGTTNTNLYGSQPFYIDVRADGTAHGVLLLNSNAMDIVLTATGLTYKVIGGVLDFYFFMGPTPAAVMDQYTSFIGRPAMPPYWSLGFHQSKYGYKNLAEVEAVVANYSAANIPLQTIWIDIEHMDKWKAFTLDPVNYPPAQFKAWVDRLHANGQKWVPILDPGMSVEPGYVPTEEGIADDIFLRDLTGGLYLGQVWPGAVHFPDFMNPKTSDWWARQISRFHNVSGFDGLWIDMNEASNFCSGEVCRLPASGNWTQYAGVEPWRCFLDCQLDQALAPQVNASVAKLLFPPYPVNNGATGQPLFTKSAGASSTHYDGTTEYDAHNLYGIAMAHATRSALMQLQPSARPFILTRSTFPGSGHWAASHWSGDNLATWDNLRYSIVSNINTGLFGFSMPGADICGFIGNTTEQLCNRWISAGAFYPLSRDHSDIHATVDQELYRWESVAEAGRSALALRYRMLSYIYTAHADSSAFGCPVMRPLFFSFPSDNNTYAVEEQWLLGDGVLVSPVLYENATNVTAYFPQGVWYDLFNTSSRIDATSGGMNVTLDAPLGQVPVHVMGGTIMPLQEAAMLTEDTRKSNISLLVALPYLSTQPGGSGGGGASSIGKRHRLLLQATSTTTGSTAATSGGASGTTGSEAGGVGGATGSGAAGAAAVSPSAQPGASAMAPSPASASATAPAGTAAPPSLQRCGAPSGTFPGCGESRNGYATACGQLFYDDGEMVFGSADDMAPYHLSFSANISTAGGSSKGAVVGNFGRHNYFNATAPSACPTNQTLPAIDSITLLGVPANAAPSSAQVQVVTALAGASAPNSPQTVGQSQISHDSASGALVFSGLNIQLACPQSFSLTW</sequence>
<dbReference type="EMBL" id="JALJOR010000005">
    <property type="protein sequence ID" value="KAK9816809.1"/>
    <property type="molecule type" value="Genomic_DNA"/>
</dbReference>
<name>A0AAW1Q9A1_9CHLO</name>
<dbReference type="GO" id="GO:0005975">
    <property type="term" value="P:carbohydrate metabolic process"/>
    <property type="evidence" value="ECO:0007669"/>
    <property type="project" value="InterPro"/>
</dbReference>
<evidence type="ECO:0000256" key="5">
    <source>
        <dbReference type="ARBA" id="ARBA00041343"/>
    </source>
</evidence>
<dbReference type="Pfam" id="PF21365">
    <property type="entry name" value="Glyco_hydro_31_3rd"/>
    <property type="match status" value="1"/>
</dbReference>
<keyword evidence="4 6" id="KW-0326">Glycosidase</keyword>
<dbReference type="InterPro" id="IPR017853">
    <property type="entry name" value="GH"/>
</dbReference>
<evidence type="ECO:0000313" key="12">
    <source>
        <dbReference type="EMBL" id="KAK9816809.1"/>
    </source>
</evidence>
<dbReference type="AlphaFoldDB" id="A0AAW1Q9A1"/>